<dbReference type="EMBL" id="SWAV01000005">
    <property type="protein sequence ID" value="TKA90373.1"/>
    <property type="molecule type" value="Genomic_DNA"/>
</dbReference>
<reference evidence="2 3" key="1">
    <citation type="submission" date="2019-04" db="EMBL/GenBank/DDBJ databases">
        <title>Crypto-aerobic microbial life in anoxic (sulfidic) marine sediments.</title>
        <authorList>
            <person name="Bhattacharya S."/>
            <person name="Roy C."/>
            <person name="Mondal N."/>
            <person name="Sarkar J."/>
            <person name="Mandal S."/>
            <person name="Rameez M.J."/>
            <person name="Ghosh W."/>
        </authorList>
    </citation>
    <scope>NUCLEOTIDE SEQUENCE [LARGE SCALE GENOMIC DNA]</scope>
    <source>
        <strain evidence="2 3">SBBB</strain>
    </source>
</reference>
<feature type="transmembrane region" description="Helical" evidence="1">
    <location>
        <begin position="38"/>
        <end position="58"/>
    </location>
</feature>
<proteinExistence type="predicted"/>
<evidence type="ECO:0000256" key="1">
    <source>
        <dbReference type="SAM" id="Phobius"/>
    </source>
</evidence>
<sequence length="66" mass="6926">MEKSDLGLVARYLLAPGVFVVGASMASLVMSVSLVMNYVLAGGLVWLSGACGVLVWVLRGRERAEG</sequence>
<evidence type="ECO:0000313" key="2">
    <source>
        <dbReference type="EMBL" id="TKA90373.1"/>
    </source>
</evidence>
<feature type="transmembrane region" description="Helical" evidence="1">
    <location>
        <begin position="12"/>
        <end position="32"/>
    </location>
</feature>
<name>A0A4U0YN04_9GAMM</name>
<keyword evidence="1" id="KW-1133">Transmembrane helix</keyword>
<accession>A0A4U0YN04</accession>
<keyword evidence="1" id="KW-0472">Membrane</keyword>
<dbReference type="RefSeq" id="WP_136869925.1">
    <property type="nucleotide sequence ID" value="NZ_SWAV01000005.1"/>
</dbReference>
<protein>
    <submittedName>
        <fullName evidence="2">Uncharacterized protein</fullName>
    </submittedName>
</protein>
<comment type="caution">
    <text evidence="2">The sequence shown here is derived from an EMBL/GenBank/DDBJ whole genome shotgun (WGS) entry which is preliminary data.</text>
</comment>
<dbReference type="AlphaFoldDB" id="A0A4U0YN04"/>
<evidence type="ECO:0000313" key="3">
    <source>
        <dbReference type="Proteomes" id="UP000305198"/>
    </source>
</evidence>
<dbReference type="Proteomes" id="UP000305198">
    <property type="component" value="Unassembled WGS sequence"/>
</dbReference>
<keyword evidence="1" id="KW-0812">Transmembrane</keyword>
<organism evidence="2 3">
    <name type="scientific">Halopseudomonas bauzanensis</name>
    <dbReference type="NCBI Taxonomy" id="653930"/>
    <lineage>
        <taxon>Bacteria</taxon>
        <taxon>Pseudomonadati</taxon>
        <taxon>Pseudomonadota</taxon>
        <taxon>Gammaproteobacteria</taxon>
        <taxon>Pseudomonadales</taxon>
        <taxon>Pseudomonadaceae</taxon>
        <taxon>Halopseudomonas</taxon>
    </lineage>
</organism>
<gene>
    <name evidence="2" type="ORF">FA869_14745</name>
</gene>